<evidence type="ECO:0000313" key="2">
    <source>
        <dbReference type="EMBL" id="GAA3565546.1"/>
    </source>
</evidence>
<keyword evidence="3" id="KW-1185">Reference proteome</keyword>
<organism evidence="2 3">
    <name type="scientific">Amycolatopsis ultiminotia</name>
    <dbReference type="NCBI Taxonomy" id="543629"/>
    <lineage>
        <taxon>Bacteria</taxon>
        <taxon>Bacillati</taxon>
        <taxon>Actinomycetota</taxon>
        <taxon>Actinomycetes</taxon>
        <taxon>Pseudonocardiales</taxon>
        <taxon>Pseudonocardiaceae</taxon>
        <taxon>Amycolatopsis</taxon>
    </lineage>
</organism>
<dbReference type="InterPro" id="IPR034904">
    <property type="entry name" value="FSCA_dom_sf"/>
</dbReference>
<dbReference type="RefSeq" id="WP_344865160.1">
    <property type="nucleotide sequence ID" value="NZ_BAAAZN010000013.1"/>
</dbReference>
<proteinExistence type="predicted"/>
<accession>A0ABP6XDL0</accession>
<evidence type="ECO:0000259" key="1">
    <source>
        <dbReference type="Pfam" id="PF01883"/>
    </source>
</evidence>
<dbReference type="Pfam" id="PF01883">
    <property type="entry name" value="FeS_assembly_P"/>
    <property type="match status" value="1"/>
</dbReference>
<name>A0ABP6XDL0_9PSEU</name>
<reference evidence="3" key="1">
    <citation type="journal article" date="2019" name="Int. J. Syst. Evol. Microbiol.">
        <title>The Global Catalogue of Microorganisms (GCM) 10K type strain sequencing project: providing services to taxonomists for standard genome sequencing and annotation.</title>
        <authorList>
            <consortium name="The Broad Institute Genomics Platform"/>
            <consortium name="The Broad Institute Genome Sequencing Center for Infectious Disease"/>
            <person name="Wu L."/>
            <person name="Ma J."/>
        </authorList>
    </citation>
    <scope>NUCLEOTIDE SEQUENCE [LARGE SCALE GENOMIC DNA]</scope>
    <source>
        <strain evidence="3">JCM 16898</strain>
    </source>
</reference>
<dbReference type="EMBL" id="BAAAZN010000013">
    <property type="protein sequence ID" value="GAA3565546.1"/>
    <property type="molecule type" value="Genomic_DNA"/>
</dbReference>
<dbReference type="SUPFAM" id="SSF117916">
    <property type="entry name" value="Fe-S cluster assembly (FSCA) domain-like"/>
    <property type="match status" value="1"/>
</dbReference>
<dbReference type="Gene3D" id="3.30.300.130">
    <property type="entry name" value="Fe-S cluster assembly (FSCA)"/>
    <property type="match status" value="1"/>
</dbReference>
<feature type="domain" description="MIP18 family-like" evidence="1">
    <location>
        <begin position="12"/>
        <end position="87"/>
    </location>
</feature>
<comment type="caution">
    <text evidence="2">The sequence shown here is derived from an EMBL/GenBank/DDBJ whole genome shotgun (WGS) entry which is preliminary data.</text>
</comment>
<gene>
    <name evidence="2" type="ORF">GCM10022222_56610</name>
</gene>
<dbReference type="InterPro" id="IPR002744">
    <property type="entry name" value="MIP18-like"/>
</dbReference>
<protein>
    <submittedName>
        <fullName evidence="2">Iron-sulfur cluster assembly protein</fullName>
    </submittedName>
</protein>
<evidence type="ECO:0000313" key="3">
    <source>
        <dbReference type="Proteomes" id="UP001500689"/>
    </source>
</evidence>
<dbReference type="Proteomes" id="UP001500689">
    <property type="component" value="Unassembled WGS sequence"/>
</dbReference>
<sequence>MTAATRETLTSRVRRALATVTDPELDEPITELGFVAGIEVRLREDRGHEVSVRLRLPTSFCAPNFACLMVADAHDAVLALPSVDAVDIVLEDHFAAEEINAGVAASAGFGGVFPGQAGGELTELRETFRRKAHLACLELAVRKLVEQGWQVDALGAGSLGDVPDSPERRSLLRRRADLGLPTDPAAPLLVGDDGGPVTADRVATRLRFAKAVRVGIEGNAGLCRGLLHTRYPRRAEEVEP</sequence>